<dbReference type="InterPro" id="IPR011990">
    <property type="entry name" value="TPR-like_helical_dom_sf"/>
</dbReference>
<feature type="domain" description="CHAT" evidence="1">
    <location>
        <begin position="1607"/>
        <end position="1895"/>
    </location>
</feature>
<evidence type="ECO:0000259" key="1">
    <source>
        <dbReference type="Pfam" id="PF12770"/>
    </source>
</evidence>
<protein>
    <recommendedName>
        <fullName evidence="1">CHAT domain-containing protein</fullName>
    </recommendedName>
</protein>
<organism evidence="2 3">
    <name type="scientific">Amycolatopsis coloradensis</name>
    <dbReference type="NCBI Taxonomy" id="76021"/>
    <lineage>
        <taxon>Bacteria</taxon>
        <taxon>Bacillati</taxon>
        <taxon>Actinomycetota</taxon>
        <taxon>Actinomycetes</taxon>
        <taxon>Pseudonocardiales</taxon>
        <taxon>Pseudonocardiaceae</taxon>
        <taxon>Amycolatopsis</taxon>
    </lineage>
</organism>
<sequence>MDISLWERIRRCLETGEADEVTTPAAVADAARLVLPAIGTGLPPEMLRELGMLHWLRHCALPPGSVGPDIQICTELFAPLAESFPGVVPPPVLSWLQENHYPGLTPVELGPFYASVITDAALAAADPVLTDLGAAACRAAVDVGSEVDRPAHRLNLMVLLHQRFAWTTAEADLDDAIAAGRAALEPAGHPLAAAVRFPLGVALLTRFGIRGQERDLTDSTVLLREAASSLPPGDPNRVAYLSQFAVALETRCDIGGPLAVVEEYIEVTREILASCASDDPAFGEALLLRGSALRVRFVRTGNPADIADSVRYLRETLRSLPEGSESHVPALLNLAGSLQTRFAYASAFTTPGGGDEADLAEAIALAREADAAIGEGHPLRWAVEATLATVLRAGNTDPAEAIRAARATLAGLPADSPLRGTALLSLGESLRRQYQATDDQEVLREAVDVLREAKTAGAGGPLGRAPMLTALSMVLYEAIKLAGTDGAIDESELDEAIETTRAAAQGMPGDTVIRGQQLWQLAELLRWRFSRTGQATDLDERIETLRATVPLAPGAPASTQCLSALSGALSVRYARNPDPADLDESVAALCRVVETLPADGPELPGLQADTALAHLQRFEARGEPADRETATRLIRSALAATGADDSSRYRMLGILAAISNSTATSERDPEKLTEAIETCYAATPPGAVPTVAVTLTLSNALTSRYENTGAQADLEAAATTLRAALAHATGMNRAVLVNNLIQVLRIRYYRHGDKNALTEAIDTGKAALRTSPDVVLLAGNVAAAQTDRYEWARDPADLTEAVDALRSVLGRARADNPDLPTLRFYLGHALRVRFQAMASTADLDEAIAVLRSGLASSRSRDQTVHFSLLLGTALSLHGQWSNDPAALAEASELLEVAGDGLPVANPGRITAEVFLANTLRLRFLNSGEEPLLTEAIEIGREALAHTQDEEVNRAYTLIMLGTLLTLRFDRTGDLEVLAESIEVLRRGVAAAGTNNATTANALSELAYALRGRYSVLAERADLNEAIAAAERAATLPGTTPTERSVHVTALALGLLTRSLATGDLDDLDAAVDLGREAASAPNWYVASAVNLMTLGLALWSRFDRTGTVSDLNAAIDALFEAAEGAHPGHTMRPIMLTNLSNALRTRAGLLGSAADLDAAVDAGRSAAAAAPADHPAVSICLMNLGTALHIRYLERRDTADLDAAVAALNEAMDRSTPQSSNRREILMNLAGLLRTRRDRRPDRDALDRAVALVREAIAITDVTHSMYPLCVLSLSTVLHTRYDSGGDDADAAESIESAQQAIDSMAAGDPRIAVAWVTLGRLHERRRVEGGDGFDAAVAAYRTAVESPATAPTYRAAAARLWAESAVRHRDWASATEAFGVAVALMPQVAWHGVERDARERRLTVWEGLARAAAAAALEAGDPGRAVELLEQGRSVLWSQALQTRDDLSMLRERDLALHDRLRAVATKLAATALPDIPEAAVTTDPWSDPSQRTQSDRIKLAEDWDRLLTEARALPGLEYLLRIPPLTTLREGLPDGPIVLLNVDEARCDALIVHRDRDVEQVPLPDLSYVEAGRRAEGYLRALKLLENPGGPGDFATTGARQTVHATLEWLWDTVADPVLTRLGYTGHDEPLPRLWWCPTGSLTLLPLHAAGYHDPADTPTGRTVIDRAVSSYTPTLRALAKANIADAVEPADRRVLVVGMPETPPVPGTPDMCPLPCARAEAEFLSRALPLGRTSRVADTATHAAVIADLRTHAVAHFACHGGQNLRQPATGSLYLWDKPLTVLEVAELDLEHAELAYLSACSTAIGGTTLPDEAIHLAAALQLAGYRQVIATLWTITDRTAVEVTEMMYTGLLGPSGLRLDGTAQLLHRTVRALRDSAPRNPAIWASYVHFGP</sequence>
<dbReference type="EMBL" id="MQUQ01000028">
    <property type="protein sequence ID" value="OLZ44073.1"/>
    <property type="molecule type" value="Genomic_DNA"/>
</dbReference>
<dbReference type="STRING" id="76021.BS329_37170"/>
<dbReference type="Pfam" id="PF12770">
    <property type="entry name" value="CHAT"/>
    <property type="match status" value="1"/>
</dbReference>
<evidence type="ECO:0000313" key="2">
    <source>
        <dbReference type="EMBL" id="OLZ44073.1"/>
    </source>
</evidence>
<comment type="caution">
    <text evidence="2">The sequence shown here is derived from an EMBL/GenBank/DDBJ whole genome shotgun (WGS) entry which is preliminary data.</text>
</comment>
<name>A0A1R0KFD1_9PSEU</name>
<dbReference type="InterPro" id="IPR024983">
    <property type="entry name" value="CHAT_dom"/>
</dbReference>
<proteinExistence type="predicted"/>
<dbReference type="RefSeq" id="WP_076167718.1">
    <property type="nucleotide sequence ID" value="NZ_JBEZVB010000021.1"/>
</dbReference>
<reference evidence="2 3" key="1">
    <citation type="submission" date="2016-01" db="EMBL/GenBank/DDBJ databases">
        <title>Amycolatopsis coloradensis genome sequencing and assembly.</title>
        <authorList>
            <person name="Mayilraj S."/>
        </authorList>
    </citation>
    <scope>NUCLEOTIDE SEQUENCE [LARGE SCALE GENOMIC DNA]</scope>
    <source>
        <strain evidence="2 3">DSM 44225</strain>
    </source>
</reference>
<keyword evidence="3" id="KW-1185">Reference proteome</keyword>
<gene>
    <name evidence="2" type="ORF">BS329_37170</name>
</gene>
<dbReference type="Proteomes" id="UP000187486">
    <property type="component" value="Unassembled WGS sequence"/>
</dbReference>
<evidence type="ECO:0000313" key="3">
    <source>
        <dbReference type="Proteomes" id="UP000187486"/>
    </source>
</evidence>
<dbReference type="Gene3D" id="1.25.40.10">
    <property type="entry name" value="Tetratricopeptide repeat domain"/>
    <property type="match status" value="4"/>
</dbReference>
<dbReference type="OrthoDB" id="3206999at2"/>
<accession>A0A1R0KFD1</accession>